<gene>
    <name evidence="2" type="ORF">DMENIID0002_15090</name>
</gene>
<protein>
    <submittedName>
        <fullName evidence="2">Uncharacterized protein</fullName>
    </submittedName>
</protein>
<feature type="chain" id="PRO_5043781466" evidence="1">
    <location>
        <begin position="21"/>
        <end position="1137"/>
    </location>
</feature>
<dbReference type="AlphaFoldDB" id="A0AAT9GAI2"/>
<keyword evidence="1" id="KW-0732">Signal</keyword>
<name>A0AAT9GAI2_9RICK</name>
<evidence type="ECO:0000256" key="1">
    <source>
        <dbReference type="SAM" id="SignalP"/>
    </source>
</evidence>
<reference evidence="2" key="1">
    <citation type="submission" date="2024-01" db="EMBL/GenBank/DDBJ databases">
        <title>Sequencing the genomes of a sandfly, Sergentomyia squamirostris, and its two endosymbionts.</title>
        <authorList>
            <person name="Itokawa K."/>
            <person name="Sanjoba C."/>
        </authorList>
    </citation>
    <scope>NUCLEOTIDE SEQUENCE</scope>
    <source>
        <strain evidence="2">RiSSQ</strain>
    </source>
</reference>
<feature type="signal peptide" evidence="1">
    <location>
        <begin position="1"/>
        <end position="20"/>
    </location>
</feature>
<accession>A0AAT9GAI2</accession>
<evidence type="ECO:0000313" key="2">
    <source>
        <dbReference type="EMBL" id="BFD46863.1"/>
    </source>
</evidence>
<dbReference type="EMBL" id="AP029170">
    <property type="protein sequence ID" value="BFD46863.1"/>
    <property type="molecule type" value="Genomic_DNA"/>
</dbReference>
<organism evidence="2">
    <name type="scientific">Candidatus Tisiphia endosymbiont of Sergentomyia squamirostris</name>
    <dbReference type="NCBI Taxonomy" id="3113639"/>
    <lineage>
        <taxon>Bacteria</taxon>
        <taxon>Pseudomonadati</taxon>
        <taxon>Pseudomonadota</taxon>
        <taxon>Alphaproteobacteria</taxon>
        <taxon>Rickettsiales</taxon>
        <taxon>Rickettsiaceae</taxon>
        <taxon>Rickettsieae</taxon>
        <taxon>Candidatus Tisiphia</taxon>
    </lineage>
</organism>
<sequence length="1137" mass="125823">MLKKYYLAFFLLIYSSKSYASFWDGVAQCLSDPCNCGYSEINETWNGSIKRTIKPNPICPPWNRRDGRDTDNCLIQFDPPEKFIGFYLQHCAEYTPESSYFSPKIRIRTQSCNAVACWNQSTTLNWDGECIIWPGAYALPLLRICARVAVPAVAPTALNSKGTPADPGYTPGKHLNDVGFTEDDKAIIGSDGKPIVGDDGKPFNRPKLCAYSDPGLVNLVSTSGVHLDPLDWNPIRQPLHKTDELHPFAKILKFLIDIKSSMSISVLLGKLLDMIASDNTPGLDVIKEIVKWIGYIFEQQWMYEVAKQIVEALGALNRSVDDYQFGCVELPLGPFPPPYCPKLKQFIITPTTNRVCSKKKGNLFVQSSNAPCVVSKLRNNFIHNVVRVSLDNLVPLCRNEENPQETDKCVVIDNLGPFSSAKGIHIATVQRDAIKKCSANDKERCVNTKIPFECTIEDGCKDGFRIVYAQKVGDHSTPSSYYVDDLPDCNSEEAKGKTTCQEIWGINIGEFIDVSLAFPPIQGQDTTSLLPLKKTFKLRDNISDRTFVASITRNTILDTTLNPNLRRDPKSICVVEGDNLVGCEDRVTDGYQILTYPCGGLPGVTCHNNSYYNPQFIASIQVSDDEGNAVDSTSTVITPLSVTQSIAGETEAIINLVGFNFTSFMAYISNTPPTIYTAMPFSGKKSMNPLTIYGNYKDDKIPYDAKTGIPTIDAVYLKGLEYINGKYIQGATHGCLQLKDIDKCIPGVNNTNCVLARLLESDTVDCSKFKTKSMQYPGLQICQDTHTGCNSAETIDDLKTKGITIYTCDNPMYCYKNNRKPNVEVCKVSVDSNNRIDPSPSLGPTINIDGQHYTAKFNEQGILVDKDGISLDKTAAIRDKTPQELGFCTSVLAPKCQAITTPTNDSGNATWSSTETDDPDTKIGDLALGTCKPGWVLIDPNKPLQRYCLSNIDTKTVTFEALPDGVGCKENTGLNFQYTSDKKDFPVKNSYDNATKVGTFILGGPYRSAAHTYDTFYCVNYEFDIPNTNMLNSFTIGGTGSYYDDYIMIKVNNQLIHTAPDNFNSMECRNYNADRTHCDVYIFRNGKFVKASDIGRANNLTQLNLMPHLQNGKNNINTCVGIVGGGTLNVTIKYQLK</sequence>
<proteinExistence type="predicted"/>